<evidence type="ECO:0000256" key="5">
    <source>
        <dbReference type="ARBA" id="ARBA00023002"/>
    </source>
</evidence>
<organism evidence="12 13">
    <name type="scientific">Methylophaga thiooxydans</name>
    <dbReference type="NCBI Taxonomy" id="392484"/>
    <lineage>
        <taxon>Bacteria</taxon>
        <taxon>Pseudomonadati</taxon>
        <taxon>Pseudomonadota</taxon>
        <taxon>Gammaproteobacteria</taxon>
        <taxon>Thiotrichales</taxon>
        <taxon>Piscirickettsiaceae</taxon>
        <taxon>Methylophaga</taxon>
    </lineage>
</organism>
<dbReference type="InterPro" id="IPR006151">
    <property type="entry name" value="Shikm_DH/Glu-tRNA_Rdtase"/>
</dbReference>
<dbReference type="InterPro" id="IPR041121">
    <property type="entry name" value="SDH_C"/>
</dbReference>
<dbReference type="GO" id="GO:0009423">
    <property type="term" value="P:chorismate biosynthetic process"/>
    <property type="evidence" value="ECO:0007669"/>
    <property type="project" value="UniProtKB-UniRule"/>
</dbReference>
<dbReference type="GO" id="GO:0005829">
    <property type="term" value="C:cytosol"/>
    <property type="evidence" value="ECO:0007669"/>
    <property type="project" value="TreeGrafter"/>
</dbReference>
<evidence type="ECO:0000313" key="13">
    <source>
        <dbReference type="Proteomes" id="UP000029999"/>
    </source>
</evidence>
<keyword evidence="3 8" id="KW-0028">Amino-acid biosynthesis</keyword>
<feature type="binding site" evidence="8">
    <location>
        <position position="240"/>
    </location>
    <ligand>
        <name>NADP(+)</name>
        <dbReference type="ChEBI" id="CHEBI:58349"/>
    </ligand>
</feature>
<comment type="subunit">
    <text evidence="8">Homodimer.</text>
</comment>
<accession>A0A0A0BFR3</accession>
<evidence type="ECO:0000259" key="9">
    <source>
        <dbReference type="Pfam" id="PF01488"/>
    </source>
</evidence>
<dbReference type="GO" id="GO:0019632">
    <property type="term" value="P:shikimate metabolic process"/>
    <property type="evidence" value="ECO:0007669"/>
    <property type="project" value="InterPro"/>
</dbReference>
<comment type="function">
    <text evidence="8">Involved in the biosynthesis of the chorismate, which leads to the biosynthesis of aromatic amino acids. Catalyzes the reversible NADPH linked reduction of 3-dehydroshikimate (DHSA) to yield shikimate (SA).</text>
</comment>
<dbReference type="Proteomes" id="UP000029999">
    <property type="component" value="Unassembled WGS sequence"/>
</dbReference>
<feature type="domain" description="Quinate/shikimate 5-dehydrogenase/glutamyl-tRNA reductase" evidence="9">
    <location>
        <begin position="118"/>
        <end position="194"/>
    </location>
</feature>
<protein>
    <recommendedName>
        <fullName evidence="2 8">Shikimate dehydrogenase (NADP(+))</fullName>
        <shortName evidence="8">SDH</shortName>
        <ecNumber evidence="2 8">1.1.1.25</ecNumber>
    </recommendedName>
</protein>
<feature type="binding site" evidence="8">
    <location>
        <begin position="129"/>
        <end position="133"/>
    </location>
    <ligand>
        <name>NADP(+)</name>
        <dbReference type="ChEBI" id="CHEBI:58349"/>
    </ligand>
</feature>
<dbReference type="SUPFAM" id="SSF53223">
    <property type="entry name" value="Aminoacid dehydrogenase-like, N-terminal domain"/>
    <property type="match status" value="1"/>
</dbReference>
<feature type="binding site" evidence="8">
    <location>
        <position position="216"/>
    </location>
    <ligand>
        <name>NADP(+)</name>
        <dbReference type="ChEBI" id="CHEBI:58349"/>
    </ligand>
</feature>
<dbReference type="Pfam" id="PF18317">
    <property type="entry name" value="SDH_C"/>
    <property type="match status" value="1"/>
</dbReference>
<evidence type="ECO:0000256" key="4">
    <source>
        <dbReference type="ARBA" id="ARBA00022857"/>
    </source>
</evidence>
<dbReference type="CDD" id="cd01065">
    <property type="entry name" value="NAD_bind_Shikimate_DH"/>
    <property type="match status" value="1"/>
</dbReference>
<dbReference type="RefSeq" id="WP_036312585.1">
    <property type="nucleotide sequence ID" value="NZ_JRQD01000002.1"/>
</dbReference>
<dbReference type="InterPro" id="IPR022893">
    <property type="entry name" value="Shikimate_DH_fam"/>
</dbReference>
<evidence type="ECO:0000313" key="12">
    <source>
        <dbReference type="EMBL" id="KGM07373.1"/>
    </source>
</evidence>
<evidence type="ECO:0000256" key="3">
    <source>
        <dbReference type="ARBA" id="ARBA00022605"/>
    </source>
</evidence>
<dbReference type="UniPathway" id="UPA00053">
    <property type="reaction ID" value="UER00087"/>
</dbReference>
<dbReference type="Gene3D" id="3.40.50.10860">
    <property type="entry name" value="Leucine Dehydrogenase, chain A, domain 1"/>
    <property type="match status" value="1"/>
</dbReference>
<feature type="domain" description="Shikimate dehydrogenase substrate binding N-terminal" evidence="10">
    <location>
        <begin position="7"/>
        <end position="90"/>
    </location>
</feature>
<feature type="binding site" evidence="8">
    <location>
        <position position="63"/>
    </location>
    <ligand>
        <name>shikimate</name>
        <dbReference type="ChEBI" id="CHEBI:36208"/>
    </ligand>
</feature>
<gene>
    <name evidence="8" type="primary">aroE</name>
    <name evidence="12" type="ORF">LP43_0983</name>
</gene>
<feature type="binding site" evidence="8">
    <location>
        <begin position="153"/>
        <end position="158"/>
    </location>
    <ligand>
        <name>NADP(+)</name>
        <dbReference type="ChEBI" id="CHEBI:58349"/>
    </ligand>
</feature>
<proteinExistence type="inferred from homology"/>
<name>A0A0A0BFR3_9GAMM</name>
<dbReference type="InterPro" id="IPR046346">
    <property type="entry name" value="Aminoacid_DH-like_N_sf"/>
</dbReference>
<dbReference type="GO" id="GO:0009073">
    <property type="term" value="P:aromatic amino acid family biosynthetic process"/>
    <property type="evidence" value="ECO:0007669"/>
    <property type="project" value="UniProtKB-KW"/>
</dbReference>
<evidence type="ECO:0000256" key="1">
    <source>
        <dbReference type="ARBA" id="ARBA00004871"/>
    </source>
</evidence>
<keyword evidence="6 8" id="KW-0057">Aromatic amino acid biosynthesis</keyword>
<feature type="binding site" evidence="8">
    <location>
        <position position="104"/>
    </location>
    <ligand>
        <name>shikimate</name>
        <dbReference type="ChEBI" id="CHEBI:36208"/>
    </ligand>
</feature>
<dbReference type="NCBIfam" id="TIGR00507">
    <property type="entry name" value="aroE"/>
    <property type="match status" value="1"/>
</dbReference>
<feature type="binding site" evidence="8">
    <location>
        <position position="79"/>
    </location>
    <ligand>
        <name>NADP(+)</name>
        <dbReference type="ChEBI" id="CHEBI:58349"/>
    </ligand>
</feature>
<dbReference type="FunFam" id="3.40.50.720:FF:000104">
    <property type="entry name" value="Shikimate dehydrogenase (NADP(+))"/>
    <property type="match status" value="1"/>
</dbReference>
<evidence type="ECO:0000256" key="2">
    <source>
        <dbReference type="ARBA" id="ARBA00012962"/>
    </source>
</evidence>
<dbReference type="Pfam" id="PF08501">
    <property type="entry name" value="Shikimate_dh_N"/>
    <property type="match status" value="1"/>
</dbReference>
<dbReference type="NCBIfam" id="NF001310">
    <property type="entry name" value="PRK00258.1-2"/>
    <property type="match status" value="1"/>
</dbReference>
<dbReference type="HAMAP" id="MF_00222">
    <property type="entry name" value="Shikimate_DH_AroE"/>
    <property type="match status" value="1"/>
</dbReference>
<dbReference type="PANTHER" id="PTHR21089:SF1">
    <property type="entry name" value="BIFUNCTIONAL 3-DEHYDROQUINATE DEHYDRATASE_SHIKIMATE DEHYDROGENASE, CHLOROPLASTIC"/>
    <property type="match status" value="1"/>
</dbReference>
<keyword evidence="5 8" id="KW-0560">Oxidoreductase</keyword>
<evidence type="ECO:0000256" key="7">
    <source>
        <dbReference type="ARBA" id="ARBA00049442"/>
    </source>
</evidence>
<comment type="catalytic activity">
    <reaction evidence="7 8">
        <text>shikimate + NADP(+) = 3-dehydroshikimate + NADPH + H(+)</text>
        <dbReference type="Rhea" id="RHEA:17737"/>
        <dbReference type="ChEBI" id="CHEBI:15378"/>
        <dbReference type="ChEBI" id="CHEBI:16630"/>
        <dbReference type="ChEBI" id="CHEBI:36208"/>
        <dbReference type="ChEBI" id="CHEBI:57783"/>
        <dbReference type="ChEBI" id="CHEBI:58349"/>
        <dbReference type="EC" id="1.1.1.25"/>
    </reaction>
</comment>
<dbReference type="EC" id="1.1.1.25" evidence="2 8"/>
<dbReference type="AlphaFoldDB" id="A0A0A0BFR3"/>
<dbReference type="SUPFAM" id="SSF51735">
    <property type="entry name" value="NAD(P)-binding Rossmann-fold domains"/>
    <property type="match status" value="1"/>
</dbReference>
<evidence type="ECO:0000256" key="8">
    <source>
        <dbReference type="HAMAP-Rule" id="MF_00222"/>
    </source>
</evidence>
<feature type="binding site" evidence="8">
    <location>
        <position position="218"/>
    </location>
    <ligand>
        <name>shikimate</name>
        <dbReference type="ChEBI" id="CHEBI:36208"/>
    </ligand>
</feature>
<evidence type="ECO:0000256" key="6">
    <source>
        <dbReference type="ARBA" id="ARBA00023141"/>
    </source>
</evidence>
<dbReference type="PANTHER" id="PTHR21089">
    <property type="entry name" value="SHIKIMATE DEHYDROGENASE"/>
    <property type="match status" value="1"/>
</dbReference>
<evidence type="ECO:0000259" key="11">
    <source>
        <dbReference type="Pfam" id="PF18317"/>
    </source>
</evidence>
<dbReference type="Pfam" id="PF01488">
    <property type="entry name" value="Shikimate_DH"/>
    <property type="match status" value="1"/>
</dbReference>
<dbReference type="InterPro" id="IPR036291">
    <property type="entry name" value="NAD(P)-bd_dom_sf"/>
</dbReference>
<feature type="binding site" evidence="8">
    <location>
        <begin position="15"/>
        <end position="17"/>
    </location>
    <ligand>
        <name>shikimate</name>
        <dbReference type="ChEBI" id="CHEBI:36208"/>
    </ligand>
</feature>
<reference evidence="12 13" key="1">
    <citation type="submission" date="2014-09" db="EMBL/GenBank/DDBJ databases">
        <authorList>
            <person name="Grob C."/>
            <person name="Taubert M."/>
            <person name="Howat A.M."/>
            <person name="Burns O.J."/>
            <person name="Dixon J.L."/>
            <person name="Chen Y."/>
            <person name="Murrell J.C."/>
        </authorList>
    </citation>
    <scope>NUCLEOTIDE SEQUENCE [LARGE SCALE GENOMIC DNA]</scope>
    <source>
        <strain evidence="12">L4</strain>
    </source>
</reference>
<dbReference type="InterPro" id="IPR011342">
    <property type="entry name" value="Shikimate_DH"/>
</dbReference>
<comment type="pathway">
    <text evidence="1 8">Metabolic intermediate biosynthesis; chorismate biosynthesis; chorismate from D-erythrose 4-phosphate and phosphoenolpyruvate: step 4/7.</text>
</comment>
<dbReference type="STRING" id="392484.LP43_0983"/>
<keyword evidence="4 8" id="KW-0521">NADP</keyword>
<dbReference type="GO" id="GO:0004764">
    <property type="term" value="F:shikimate 3-dehydrogenase (NADP+) activity"/>
    <property type="evidence" value="ECO:0007669"/>
    <property type="project" value="UniProtKB-UniRule"/>
</dbReference>
<feature type="active site" description="Proton acceptor" evidence="8">
    <location>
        <position position="67"/>
    </location>
</feature>
<comment type="caution">
    <text evidence="12">The sequence shown here is derived from an EMBL/GenBank/DDBJ whole genome shotgun (WGS) entry which is preliminary data.</text>
</comment>
<dbReference type="InterPro" id="IPR013708">
    <property type="entry name" value="Shikimate_DH-bd_N"/>
</dbReference>
<dbReference type="GO" id="GO:0050661">
    <property type="term" value="F:NADP binding"/>
    <property type="evidence" value="ECO:0007669"/>
    <property type="project" value="InterPro"/>
</dbReference>
<dbReference type="EMBL" id="JRQD01000002">
    <property type="protein sequence ID" value="KGM07373.1"/>
    <property type="molecule type" value="Genomic_DNA"/>
</dbReference>
<dbReference type="FunFam" id="3.40.50.10860:FF:000006">
    <property type="entry name" value="Shikimate dehydrogenase (NADP(+))"/>
    <property type="match status" value="1"/>
</dbReference>
<dbReference type="GO" id="GO:0008652">
    <property type="term" value="P:amino acid biosynthetic process"/>
    <property type="evidence" value="ECO:0007669"/>
    <property type="project" value="UniProtKB-KW"/>
</dbReference>
<feature type="domain" description="SDH C-terminal" evidence="11">
    <location>
        <begin position="240"/>
        <end position="264"/>
    </location>
</feature>
<dbReference type="Gene3D" id="3.40.50.720">
    <property type="entry name" value="NAD(P)-binding Rossmann-like Domain"/>
    <property type="match status" value="1"/>
</dbReference>
<feature type="binding site" evidence="8">
    <location>
        <position position="88"/>
    </location>
    <ligand>
        <name>shikimate</name>
        <dbReference type="ChEBI" id="CHEBI:36208"/>
    </ligand>
</feature>
<comment type="similarity">
    <text evidence="8">Belongs to the shikimate dehydrogenase family.</text>
</comment>
<evidence type="ECO:0000259" key="10">
    <source>
        <dbReference type="Pfam" id="PF08501"/>
    </source>
</evidence>
<feature type="binding site" evidence="8">
    <location>
        <position position="247"/>
    </location>
    <ligand>
        <name>shikimate</name>
        <dbReference type="ChEBI" id="CHEBI:36208"/>
    </ligand>
</feature>
<sequence>MTDNYAVIGNPISHSKSPLIHSEFARQTEQDMAYTAIEVPLDGFTDSLKQLRDVLKLRGINITVPFKEQAWQQIENKSERAMRAGAINTILFNQDGSMYGENTDGIGLCQDLTVNHAVSLKDKRILLLGAGGAARGVVEPILAHQPKALFIANRTASKAEQLATIFAELGTVRGGGFDDITAQFDVVINATAASLQGDVPPLPDNLLADNACCYDMMYSDNDTAFITWAKNHGAAKTIDGLGMLVEQAAEAFRLWRGIKPATNHVIAMFRNNDSDVN</sequence>